<dbReference type="RefSeq" id="WP_188663569.1">
    <property type="nucleotide sequence ID" value="NZ_BMHV01000009.1"/>
</dbReference>
<evidence type="ECO:0000256" key="1">
    <source>
        <dbReference type="ARBA" id="ARBA00022679"/>
    </source>
</evidence>
<dbReference type="PANTHER" id="PTHR43861:SF3">
    <property type="entry name" value="PUTATIVE (AFU_ORTHOLOGUE AFUA_2G14390)-RELATED"/>
    <property type="match status" value="1"/>
</dbReference>
<dbReference type="GO" id="GO:0032259">
    <property type="term" value="P:methylation"/>
    <property type="evidence" value="ECO:0007669"/>
    <property type="project" value="UniProtKB-KW"/>
</dbReference>
<sequence>MNNIIQKWNEKYAGEGLVFGTTPNGFLVENSHHFPKGGHILAVGDGEGRNGLWLAEQGFNVTSIDGAANAVRKARQQAEERHLSTRFHALCADLEKWNWPIGKFDAVACLHLYFTPDQRPKMHQAMMNALIKDGLLVLEVFHPDHVGRGLGGPSMRELCYTAVDLAHDFNRYKILHLEECEREIAPSTFHEGGQGKVSRIVVKKQR</sequence>
<evidence type="ECO:0000313" key="4">
    <source>
        <dbReference type="Proteomes" id="UP000632498"/>
    </source>
</evidence>
<dbReference type="InterPro" id="IPR029063">
    <property type="entry name" value="SAM-dependent_MTases_sf"/>
</dbReference>
<dbReference type="GO" id="GO:0008168">
    <property type="term" value="F:methyltransferase activity"/>
    <property type="evidence" value="ECO:0007669"/>
    <property type="project" value="UniProtKB-KW"/>
</dbReference>
<keyword evidence="1" id="KW-0808">Transferase</keyword>
<evidence type="ECO:0000313" key="3">
    <source>
        <dbReference type="EMBL" id="GGF62560.1"/>
    </source>
</evidence>
<organism evidence="3 4">
    <name type="scientific">Terasakiella brassicae</name>
    <dbReference type="NCBI Taxonomy" id="1634917"/>
    <lineage>
        <taxon>Bacteria</taxon>
        <taxon>Pseudomonadati</taxon>
        <taxon>Pseudomonadota</taxon>
        <taxon>Alphaproteobacteria</taxon>
        <taxon>Rhodospirillales</taxon>
        <taxon>Terasakiellaceae</taxon>
        <taxon>Terasakiella</taxon>
    </lineage>
</organism>
<keyword evidence="4" id="KW-1185">Reference proteome</keyword>
<reference evidence="3" key="1">
    <citation type="journal article" date="2014" name="Int. J. Syst. Evol. Microbiol.">
        <title>Complete genome sequence of Corynebacterium casei LMG S-19264T (=DSM 44701T), isolated from a smear-ripened cheese.</title>
        <authorList>
            <consortium name="US DOE Joint Genome Institute (JGI-PGF)"/>
            <person name="Walter F."/>
            <person name="Albersmeier A."/>
            <person name="Kalinowski J."/>
            <person name="Ruckert C."/>
        </authorList>
    </citation>
    <scope>NUCLEOTIDE SEQUENCE</scope>
    <source>
        <strain evidence="3">CGMCC 1.15254</strain>
    </source>
</reference>
<evidence type="ECO:0000259" key="2">
    <source>
        <dbReference type="Pfam" id="PF13649"/>
    </source>
</evidence>
<dbReference type="AlphaFoldDB" id="A0A917BY48"/>
<name>A0A917BY48_9PROT</name>
<gene>
    <name evidence="3" type="ORF">GCM10011332_15520</name>
</gene>
<dbReference type="Pfam" id="PF13649">
    <property type="entry name" value="Methyltransf_25"/>
    <property type="match status" value="1"/>
</dbReference>
<dbReference type="Gene3D" id="3.40.50.150">
    <property type="entry name" value="Vaccinia Virus protein VP39"/>
    <property type="match status" value="1"/>
</dbReference>
<accession>A0A917BY48</accession>
<feature type="domain" description="Methyltransferase" evidence="2">
    <location>
        <begin position="40"/>
        <end position="134"/>
    </location>
</feature>
<proteinExistence type="predicted"/>
<dbReference type="SUPFAM" id="SSF53335">
    <property type="entry name" value="S-adenosyl-L-methionine-dependent methyltransferases"/>
    <property type="match status" value="1"/>
</dbReference>
<dbReference type="EMBL" id="BMHV01000009">
    <property type="protein sequence ID" value="GGF62560.1"/>
    <property type="molecule type" value="Genomic_DNA"/>
</dbReference>
<dbReference type="InterPro" id="IPR041698">
    <property type="entry name" value="Methyltransf_25"/>
</dbReference>
<keyword evidence="3" id="KW-0489">Methyltransferase</keyword>
<comment type="caution">
    <text evidence="3">The sequence shown here is derived from an EMBL/GenBank/DDBJ whole genome shotgun (WGS) entry which is preliminary data.</text>
</comment>
<dbReference type="PANTHER" id="PTHR43861">
    <property type="entry name" value="TRANS-ACONITATE 2-METHYLTRANSFERASE-RELATED"/>
    <property type="match status" value="1"/>
</dbReference>
<reference evidence="3" key="2">
    <citation type="submission" date="2020-09" db="EMBL/GenBank/DDBJ databases">
        <authorList>
            <person name="Sun Q."/>
            <person name="Zhou Y."/>
        </authorList>
    </citation>
    <scope>NUCLEOTIDE SEQUENCE</scope>
    <source>
        <strain evidence="3">CGMCC 1.15254</strain>
    </source>
</reference>
<dbReference type="Proteomes" id="UP000632498">
    <property type="component" value="Unassembled WGS sequence"/>
</dbReference>
<protein>
    <submittedName>
        <fullName evidence="3">SAM-dependent methyltransferase</fullName>
    </submittedName>
</protein>
<dbReference type="CDD" id="cd02440">
    <property type="entry name" value="AdoMet_MTases"/>
    <property type="match status" value="1"/>
</dbReference>